<organism evidence="18 19">
    <name type="scientific">Teichococcus aerophilus</name>
    <dbReference type="NCBI Taxonomy" id="1224513"/>
    <lineage>
        <taxon>Bacteria</taxon>
        <taxon>Pseudomonadati</taxon>
        <taxon>Pseudomonadota</taxon>
        <taxon>Alphaproteobacteria</taxon>
        <taxon>Acetobacterales</taxon>
        <taxon>Roseomonadaceae</taxon>
        <taxon>Roseomonas</taxon>
    </lineage>
</organism>
<keyword evidence="7 15" id="KW-0963">Cytoplasm</keyword>
<dbReference type="PROSITE" id="PS00843">
    <property type="entry name" value="DALA_DALA_LIGASE_1"/>
    <property type="match status" value="1"/>
</dbReference>
<reference evidence="18 19" key="1">
    <citation type="journal article" date="2013" name="Int. J. Syst. Evol. Microbiol.">
        <title>Roseomonas aerophila sp. nov., isolated from air.</title>
        <authorList>
            <person name="Kim S.J."/>
            <person name="Weon H.Y."/>
            <person name="Ahn J.H."/>
            <person name="Hong S.B."/>
            <person name="Seok S.J."/>
            <person name="Whang K.S."/>
            <person name="Kwon S.W."/>
        </authorList>
    </citation>
    <scope>NUCLEOTIDE SEQUENCE [LARGE SCALE GENOMIC DNA]</scope>
    <source>
        <strain evidence="18 19">NBRC 108923</strain>
    </source>
</reference>
<dbReference type="InterPro" id="IPR000291">
    <property type="entry name" value="D-Ala_lig_Van_CS"/>
</dbReference>
<evidence type="ECO:0000313" key="19">
    <source>
        <dbReference type="Proteomes" id="UP000626026"/>
    </source>
</evidence>
<evidence type="ECO:0000256" key="8">
    <source>
        <dbReference type="ARBA" id="ARBA00022598"/>
    </source>
</evidence>
<dbReference type="InterPro" id="IPR005905">
    <property type="entry name" value="D_ala_D_ala"/>
</dbReference>
<dbReference type="GO" id="GO:0016874">
    <property type="term" value="F:ligase activity"/>
    <property type="evidence" value="ECO:0007669"/>
    <property type="project" value="UniProtKB-KW"/>
</dbReference>
<dbReference type="PANTHER" id="PTHR23132:SF23">
    <property type="entry name" value="D-ALANINE--D-ALANINE LIGASE B"/>
    <property type="match status" value="1"/>
</dbReference>
<dbReference type="PROSITE" id="PS00844">
    <property type="entry name" value="DALA_DALA_LIGASE_2"/>
    <property type="match status" value="1"/>
</dbReference>
<dbReference type="InterPro" id="IPR011127">
    <property type="entry name" value="Dala_Dala_lig_N"/>
</dbReference>
<evidence type="ECO:0000256" key="15">
    <source>
        <dbReference type="HAMAP-Rule" id="MF_00047"/>
    </source>
</evidence>
<dbReference type="EC" id="6.3.2.4" evidence="6 15"/>
<evidence type="ECO:0000256" key="7">
    <source>
        <dbReference type="ARBA" id="ARBA00022490"/>
    </source>
</evidence>
<dbReference type="InterPro" id="IPR011761">
    <property type="entry name" value="ATP-grasp"/>
</dbReference>
<dbReference type="PANTHER" id="PTHR23132">
    <property type="entry name" value="D-ALANINE--D-ALANINE LIGASE"/>
    <property type="match status" value="1"/>
</dbReference>
<sequence>MTRRVAVLHGGISAEREVSLATGQQVIPALRQAGFEVIPVEVTQDLPALIASLQEAKPDVVFNALHGRFGEDGCVQGVLDWLALPYTHSGVRASSMAMDKHAAKAVFAAAGLPLAAHRIVSPEELEAEDPLPRPYVVKPVNEGSSVGVEILREGDNRRGDIARNWTFGPQIMAEEFIPGRELTVAVMGGEALAVTEIGTGHAFYDYDAKYADGGSQHTIPAVVPEEIALEAKRIALQAHEALGCRGVSRADLRYDDEAGRVVLLEVNTQPGMTRTSLVPEQAAYRGIDFSALCAWMVQEARHGP</sequence>
<evidence type="ECO:0000256" key="1">
    <source>
        <dbReference type="ARBA" id="ARBA00001936"/>
    </source>
</evidence>
<dbReference type="EMBL" id="JACTVA010000080">
    <property type="protein sequence ID" value="MBC9209904.1"/>
    <property type="molecule type" value="Genomic_DNA"/>
</dbReference>
<dbReference type="HAMAP" id="MF_00047">
    <property type="entry name" value="Dala_Dala_lig"/>
    <property type="match status" value="1"/>
</dbReference>
<evidence type="ECO:0000256" key="13">
    <source>
        <dbReference type="ARBA" id="ARBA00023316"/>
    </source>
</evidence>
<dbReference type="Pfam" id="PF01820">
    <property type="entry name" value="Dala_Dala_lig_N"/>
    <property type="match status" value="1"/>
</dbReference>
<accession>A0ABR7RUM0</accession>
<comment type="catalytic activity">
    <reaction evidence="14 15">
        <text>2 D-alanine + ATP = D-alanyl-D-alanine + ADP + phosphate + H(+)</text>
        <dbReference type="Rhea" id="RHEA:11224"/>
        <dbReference type="ChEBI" id="CHEBI:15378"/>
        <dbReference type="ChEBI" id="CHEBI:30616"/>
        <dbReference type="ChEBI" id="CHEBI:43474"/>
        <dbReference type="ChEBI" id="CHEBI:57416"/>
        <dbReference type="ChEBI" id="CHEBI:57822"/>
        <dbReference type="ChEBI" id="CHEBI:456216"/>
        <dbReference type="EC" id="6.3.2.4"/>
    </reaction>
</comment>
<dbReference type="InterPro" id="IPR016185">
    <property type="entry name" value="PreATP-grasp_dom_sf"/>
</dbReference>
<dbReference type="SUPFAM" id="SSF52440">
    <property type="entry name" value="PreATP-grasp domain"/>
    <property type="match status" value="1"/>
</dbReference>
<keyword evidence="9 16" id="KW-0547">Nucleotide-binding</keyword>
<comment type="function">
    <text evidence="3 15">Cell wall formation.</text>
</comment>
<comment type="subcellular location">
    <subcellularLocation>
        <location evidence="4 15">Cytoplasm</location>
    </subcellularLocation>
</comment>
<keyword evidence="12 15" id="KW-0573">Peptidoglycan synthesis</keyword>
<feature type="domain" description="ATP-grasp" evidence="17">
    <location>
        <begin position="104"/>
        <end position="298"/>
    </location>
</feature>
<keyword evidence="11 15" id="KW-0133">Cell shape</keyword>
<protein>
    <recommendedName>
        <fullName evidence="6 15">D-alanine--D-alanine ligase</fullName>
        <ecNumber evidence="6 15">6.3.2.4</ecNumber>
    </recommendedName>
    <alternativeName>
        <fullName evidence="15">D-Ala-D-Ala ligase</fullName>
    </alternativeName>
    <alternativeName>
        <fullName evidence="15">D-alanylalanine synthetase</fullName>
    </alternativeName>
</protein>
<evidence type="ECO:0000256" key="3">
    <source>
        <dbReference type="ARBA" id="ARBA00003921"/>
    </source>
</evidence>
<dbReference type="SUPFAM" id="SSF56059">
    <property type="entry name" value="Glutathione synthetase ATP-binding domain-like"/>
    <property type="match status" value="1"/>
</dbReference>
<dbReference type="Proteomes" id="UP000626026">
    <property type="component" value="Unassembled WGS sequence"/>
</dbReference>
<keyword evidence="13 15" id="KW-0961">Cell wall biogenesis/degradation</keyword>
<evidence type="ECO:0000256" key="6">
    <source>
        <dbReference type="ARBA" id="ARBA00012216"/>
    </source>
</evidence>
<keyword evidence="19" id="KW-1185">Reference proteome</keyword>
<proteinExistence type="inferred from homology"/>
<evidence type="ECO:0000256" key="4">
    <source>
        <dbReference type="ARBA" id="ARBA00004496"/>
    </source>
</evidence>
<evidence type="ECO:0000256" key="9">
    <source>
        <dbReference type="ARBA" id="ARBA00022741"/>
    </source>
</evidence>
<evidence type="ECO:0000256" key="11">
    <source>
        <dbReference type="ARBA" id="ARBA00022960"/>
    </source>
</evidence>
<evidence type="ECO:0000313" key="18">
    <source>
        <dbReference type="EMBL" id="MBC9209904.1"/>
    </source>
</evidence>
<dbReference type="RefSeq" id="WP_187787027.1">
    <property type="nucleotide sequence ID" value="NZ_JACTVA010000080.1"/>
</dbReference>
<dbReference type="InterPro" id="IPR011095">
    <property type="entry name" value="Dala_Dala_lig_C"/>
</dbReference>
<evidence type="ECO:0000256" key="14">
    <source>
        <dbReference type="ARBA" id="ARBA00047614"/>
    </source>
</evidence>
<dbReference type="PROSITE" id="PS50975">
    <property type="entry name" value="ATP_GRASP"/>
    <property type="match status" value="1"/>
</dbReference>
<dbReference type="InterPro" id="IPR013815">
    <property type="entry name" value="ATP_grasp_subdomain_1"/>
</dbReference>
<gene>
    <name evidence="15" type="primary">ddl</name>
    <name evidence="18" type="ORF">IBL26_23915</name>
</gene>
<comment type="cofactor">
    <cofactor evidence="1">
        <name>Mn(2+)</name>
        <dbReference type="ChEBI" id="CHEBI:29035"/>
    </cofactor>
</comment>
<comment type="pathway">
    <text evidence="15">Cell wall biogenesis; peptidoglycan biosynthesis.</text>
</comment>
<evidence type="ECO:0000256" key="16">
    <source>
        <dbReference type="PROSITE-ProRule" id="PRU00409"/>
    </source>
</evidence>
<name>A0ABR7RUM0_9PROT</name>
<evidence type="ECO:0000256" key="5">
    <source>
        <dbReference type="ARBA" id="ARBA00010871"/>
    </source>
</evidence>
<comment type="cofactor">
    <cofactor evidence="2">
        <name>Mg(2+)</name>
        <dbReference type="ChEBI" id="CHEBI:18420"/>
    </cofactor>
</comment>
<dbReference type="Gene3D" id="3.30.1490.20">
    <property type="entry name" value="ATP-grasp fold, A domain"/>
    <property type="match status" value="1"/>
</dbReference>
<dbReference type="Gene3D" id="3.40.50.20">
    <property type="match status" value="1"/>
</dbReference>
<evidence type="ECO:0000256" key="12">
    <source>
        <dbReference type="ARBA" id="ARBA00022984"/>
    </source>
</evidence>
<comment type="caution">
    <text evidence="18">The sequence shown here is derived from an EMBL/GenBank/DDBJ whole genome shotgun (WGS) entry which is preliminary data.</text>
</comment>
<keyword evidence="8 15" id="KW-0436">Ligase</keyword>
<keyword evidence="10 16" id="KW-0067">ATP-binding</keyword>
<dbReference type="Pfam" id="PF07478">
    <property type="entry name" value="Dala_Dala_lig_C"/>
    <property type="match status" value="1"/>
</dbReference>
<comment type="similarity">
    <text evidence="5 15">Belongs to the D-alanine--D-alanine ligase family.</text>
</comment>
<dbReference type="NCBIfam" id="NF002378">
    <property type="entry name" value="PRK01372.1"/>
    <property type="match status" value="1"/>
</dbReference>
<evidence type="ECO:0000256" key="2">
    <source>
        <dbReference type="ARBA" id="ARBA00001946"/>
    </source>
</evidence>
<dbReference type="Gene3D" id="3.30.470.20">
    <property type="entry name" value="ATP-grasp fold, B domain"/>
    <property type="match status" value="1"/>
</dbReference>
<dbReference type="PIRSF" id="PIRSF039102">
    <property type="entry name" value="Ddl/VanB"/>
    <property type="match status" value="1"/>
</dbReference>
<evidence type="ECO:0000259" key="17">
    <source>
        <dbReference type="PROSITE" id="PS50975"/>
    </source>
</evidence>
<evidence type="ECO:0000256" key="10">
    <source>
        <dbReference type="ARBA" id="ARBA00022840"/>
    </source>
</evidence>
<dbReference type="NCBIfam" id="TIGR01205">
    <property type="entry name" value="D_ala_D_alaTIGR"/>
    <property type="match status" value="1"/>
</dbReference>